<dbReference type="PROSITE" id="PS50850">
    <property type="entry name" value="MFS"/>
    <property type="match status" value="1"/>
</dbReference>
<feature type="transmembrane region" description="Helical" evidence="7">
    <location>
        <begin position="447"/>
        <end position="468"/>
    </location>
</feature>
<dbReference type="InterPro" id="IPR020846">
    <property type="entry name" value="MFS_dom"/>
</dbReference>
<evidence type="ECO:0000256" key="6">
    <source>
        <dbReference type="ARBA" id="ARBA00023136"/>
    </source>
</evidence>
<evidence type="ECO:0000256" key="5">
    <source>
        <dbReference type="ARBA" id="ARBA00022989"/>
    </source>
</evidence>
<dbReference type="NCBIfam" id="TIGR00711">
    <property type="entry name" value="efflux_EmrB"/>
    <property type="match status" value="1"/>
</dbReference>
<evidence type="ECO:0000313" key="10">
    <source>
        <dbReference type="Proteomes" id="UP000216752"/>
    </source>
</evidence>
<evidence type="ECO:0000256" key="3">
    <source>
        <dbReference type="ARBA" id="ARBA00022475"/>
    </source>
</evidence>
<feature type="transmembrane region" description="Helical" evidence="7">
    <location>
        <begin position="404"/>
        <end position="427"/>
    </location>
</feature>
<evidence type="ECO:0000256" key="7">
    <source>
        <dbReference type="SAM" id="Phobius"/>
    </source>
</evidence>
<organism evidence="9 10">
    <name type="scientific">Sporomusa silvacetica DSM 10669</name>
    <dbReference type="NCBI Taxonomy" id="1123289"/>
    <lineage>
        <taxon>Bacteria</taxon>
        <taxon>Bacillati</taxon>
        <taxon>Bacillota</taxon>
        <taxon>Negativicutes</taxon>
        <taxon>Selenomonadales</taxon>
        <taxon>Sporomusaceae</taxon>
        <taxon>Sporomusa</taxon>
    </lineage>
</organism>
<reference evidence="9" key="1">
    <citation type="submission" date="2024-05" db="EMBL/GenBank/DDBJ databases">
        <title>Isolation and characterization of Sporomusa carbonis sp. nov., a carboxydotrophic hydrogenogen in the genus of Sporomusa isolated from a charcoal burning pile.</title>
        <authorList>
            <person name="Boeer T."/>
            <person name="Rosenbaum F."/>
            <person name="Eysell L."/>
            <person name="Mueller V."/>
            <person name="Daniel R."/>
            <person name="Poehlein A."/>
        </authorList>
    </citation>
    <scope>NUCLEOTIDE SEQUENCE [LARGE SCALE GENOMIC DNA]</scope>
    <source>
        <strain evidence="9">DSM 10669</strain>
    </source>
</reference>
<feature type="transmembrane region" description="Helical" evidence="7">
    <location>
        <begin position="365"/>
        <end position="383"/>
    </location>
</feature>
<dbReference type="Pfam" id="PF07690">
    <property type="entry name" value="MFS_1"/>
    <property type="match status" value="1"/>
</dbReference>
<feature type="domain" description="Major facilitator superfamily (MFS) profile" evidence="8">
    <location>
        <begin position="22"/>
        <end position="473"/>
    </location>
</feature>
<dbReference type="Gene3D" id="1.20.1250.20">
    <property type="entry name" value="MFS general substrate transporter like domains"/>
    <property type="match status" value="1"/>
</dbReference>
<dbReference type="Gene3D" id="1.20.1720.10">
    <property type="entry name" value="Multidrug resistance protein D"/>
    <property type="match status" value="1"/>
</dbReference>
<dbReference type="InterPro" id="IPR011701">
    <property type="entry name" value="MFS"/>
</dbReference>
<feature type="transmembrane region" description="Helical" evidence="7">
    <location>
        <begin position="236"/>
        <end position="255"/>
    </location>
</feature>
<dbReference type="RefSeq" id="WP_094605760.1">
    <property type="nucleotide sequence ID" value="NZ_CP155573.1"/>
</dbReference>
<evidence type="ECO:0000256" key="1">
    <source>
        <dbReference type="ARBA" id="ARBA00004651"/>
    </source>
</evidence>
<dbReference type="PANTHER" id="PTHR42718">
    <property type="entry name" value="MAJOR FACILITATOR SUPERFAMILY MULTIDRUG TRANSPORTER MFSC"/>
    <property type="match status" value="1"/>
</dbReference>
<keyword evidence="3" id="KW-1003">Cell membrane</keyword>
<evidence type="ECO:0000313" key="9">
    <source>
        <dbReference type="EMBL" id="XFO64495.1"/>
    </source>
</evidence>
<evidence type="ECO:0000256" key="2">
    <source>
        <dbReference type="ARBA" id="ARBA00022448"/>
    </source>
</evidence>
<dbReference type="InterPro" id="IPR036259">
    <property type="entry name" value="MFS_trans_sf"/>
</dbReference>
<comment type="subcellular location">
    <subcellularLocation>
        <location evidence="1">Cell membrane</location>
        <topology evidence="1">Multi-pass membrane protein</topology>
    </subcellularLocation>
</comment>
<name>A0ABZ3IFN2_9FIRM</name>
<gene>
    <name evidence="9" type="primary">emrY</name>
    <name evidence="9" type="ORF">SPSIL_005970</name>
</gene>
<feature type="transmembrane region" description="Helical" evidence="7">
    <location>
        <begin position="149"/>
        <end position="168"/>
    </location>
</feature>
<proteinExistence type="predicted"/>
<protein>
    <submittedName>
        <fullName evidence="9">Multidrug resistance protein EmrY</fullName>
    </submittedName>
</protein>
<dbReference type="EMBL" id="CP155573">
    <property type="protein sequence ID" value="XFO64495.1"/>
    <property type="molecule type" value="Genomic_DNA"/>
</dbReference>
<dbReference type="InterPro" id="IPR004638">
    <property type="entry name" value="EmrB-like"/>
</dbReference>
<dbReference type="PRINTS" id="PR01036">
    <property type="entry name" value="TCRTETB"/>
</dbReference>
<keyword evidence="4 7" id="KW-0812">Transmembrane</keyword>
<keyword evidence="10" id="KW-1185">Reference proteome</keyword>
<feature type="transmembrane region" description="Helical" evidence="7">
    <location>
        <begin position="60"/>
        <end position="81"/>
    </location>
</feature>
<evidence type="ECO:0000259" key="8">
    <source>
        <dbReference type="PROSITE" id="PS50850"/>
    </source>
</evidence>
<evidence type="ECO:0000256" key="4">
    <source>
        <dbReference type="ARBA" id="ARBA00022692"/>
    </source>
</evidence>
<dbReference type="PANTHER" id="PTHR42718:SF43">
    <property type="entry name" value="LINCOMYCIN RESISTANCE PROTEIN LMRB"/>
    <property type="match status" value="1"/>
</dbReference>
<accession>A0ABZ3IFN2</accession>
<feature type="transmembrane region" description="Helical" evidence="7">
    <location>
        <begin position="21"/>
        <end position="40"/>
    </location>
</feature>
<keyword evidence="5 7" id="KW-1133">Transmembrane helix</keyword>
<dbReference type="Proteomes" id="UP000216752">
    <property type="component" value="Chromosome"/>
</dbReference>
<sequence>MEKVMEEENSHVQIQNINISMIMTTLKIGTFLALLSETIINVALSNLMEVFSVSANSIQWLTAGYMLIMGTFVPVTAFLIQRITTRQLFLSAMVVFLIGTIFAASAQCFWVLLIGRLIQAVGTGVLLPLMMNTIMVLNPPEKRGSAMGSALLIVLFAPAIGPTYAGLVMQALNWRWIFILMVPLTIISISIGYIFLKNITETVKIKLDITSLILSTVGFGGAIYGLNSVFSVDSAGFWGLAFLLIGIAAIIAFTLRQLKISNPLLNVRAFSYPMFSLGIVLITITYMVLFANFVLMPMFIENILGLTIFQAGLAVLPGGIIGAILPPIFGKLYDSFGPPVIVPVGFAIMVVANFSISCMISSTNIILPIAFYCCVIVGLAALLTPSQTNTLNQLPEEYYAHGTAIMNTMMLIGSAIGSSLFVGIMAYKQKLCLVNNFTTIESLSSGINFSYIFVTILAVIGLALSLFFRGKSR</sequence>
<keyword evidence="6 7" id="KW-0472">Membrane</keyword>
<feature type="transmembrane region" description="Helical" evidence="7">
    <location>
        <begin position="340"/>
        <end position="359"/>
    </location>
</feature>
<feature type="transmembrane region" description="Helical" evidence="7">
    <location>
        <begin position="306"/>
        <end position="328"/>
    </location>
</feature>
<feature type="transmembrane region" description="Helical" evidence="7">
    <location>
        <begin position="275"/>
        <end position="300"/>
    </location>
</feature>
<feature type="transmembrane region" description="Helical" evidence="7">
    <location>
        <begin position="88"/>
        <end position="112"/>
    </location>
</feature>
<feature type="transmembrane region" description="Helical" evidence="7">
    <location>
        <begin position="208"/>
        <end position="230"/>
    </location>
</feature>
<feature type="transmembrane region" description="Helical" evidence="7">
    <location>
        <begin position="174"/>
        <end position="196"/>
    </location>
</feature>
<dbReference type="SUPFAM" id="SSF103473">
    <property type="entry name" value="MFS general substrate transporter"/>
    <property type="match status" value="1"/>
</dbReference>
<keyword evidence="2" id="KW-0813">Transport</keyword>